<dbReference type="OrthoDB" id="6505468at2759"/>
<gene>
    <name evidence="3" type="ORF">BIW11_05371</name>
</gene>
<accession>A0A1V9Y2N7</accession>
<proteinExistence type="predicted"/>
<feature type="compositionally biased region" description="Low complexity" evidence="1">
    <location>
        <begin position="67"/>
        <end position="82"/>
    </location>
</feature>
<comment type="caution">
    <text evidence="3">The sequence shown here is derived from an EMBL/GenBank/DDBJ whole genome shotgun (WGS) entry which is preliminary data.</text>
</comment>
<evidence type="ECO:0000256" key="2">
    <source>
        <dbReference type="SAM" id="Phobius"/>
    </source>
</evidence>
<keyword evidence="2" id="KW-0472">Membrane</keyword>
<evidence type="ECO:0000313" key="4">
    <source>
        <dbReference type="Proteomes" id="UP000192247"/>
    </source>
</evidence>
<sequence>MAGSAAGWPESWVNPDQAQANDLLDDDRDNGTNGGHQSVGRGPFSRILAALLRSPLARSPLAPPPTTASSPDTTATSATTTAHQLQQLHAPATPLESLLHHHQQHLQLTPIEDSQHTSSPFIQPLAVAGPASAEPPHPLSSLPRGVIGSAADVVQDAVESVTTRLERLVRQAVAATDEDSSRIIEQHPSTDGTSGIVSGSVSSISSTGVTASSNHFPSLHRALVEVGRTAAEAANDSTDRHQLASTSTAAASTGAATASLNGATAAAAAAVDTPLAPLNTTLTHDYFGGLFDGGEVLDVPNATFSARPTVHVAYNDNANSWWRNFIPRPSMSPDEVRAQYYATYDPMTGVRIAATLGAIMSLFALFLIFKARCKSIRSRFNL</sequence>
<dbReference type="InParanoid" id="A0A1V9Y2N7"/>
<feature type="region of interest" description="Disordered" evidence="1">
    <location>
        <begin position="1"/>
        <end position="42"/>
    </location>
</feature>
<keyword evidence="2" id="KW-0812">Transmembrane</keyword>
<name>A0A1V9Y2N7_9ACAR</name>
<reference evidence="3 4" key="1">
    <citation type="journal article" date="2017" name="Gigascience">
        <title>Draft genome of the honey bee ectoparasitic mite, Tropilaelaps mercedesae, is shaped by the parasitic life history.</title>
        <authorList>
            <person name="Dong X."/>
            <person name="Armstrong S.D."/>
            <person name="Xia D."/>
            <person name="Makepeace B.L."/>
            <person name="Darby A.C."/>
            <person name="Kadowaki T."/>
        </authorList>
    </citation>
    <scope>NUCLEOTIDE SEQUENCE [LARGE SCALE GENOMIC DNA]</scope>
    <source>
        <strain evidence="3">Wuxi-XJTLU</strain>
    </source>
</reference>
<dbReference type="AlphaFoldDB" id="A0A1V9Y2N7"/>
<keyword evidence="4" id="KW-1185">Reference proteome</keyword>
<feature type="transmembrane region" description="Helical" evidence="2">
    <location>
        <begin position="349"/>
        <end position="369"/>
    </location>
</feature>
<organism evidence="3 4">
    <name type="scientific">Tropilaelaps mercedesae</name>
    <dbReference type="NCBI Taxonomy" id="418985"/>
    <lineage>
        <taxon>Eukaryota</taxon>
        <taxon>Metazoa</taxon>
        <taxon>Ecdysozoa</taxon>
        <taxon>Arthropoda</taxon>
        <taxon>Chelicerata</taxon>
        <taxon>Arachnida</taxon>
        <taxon>Acari</taxon>
        <taxon>Parasitiformes</taxon>
        <taxon>Mesostigmata</taxon>
        <taxon>Gamasina</taxon>
        <taxon>Dermanyssoidea</taxon>
        <taxon>Laelapidae</taxon>
        <taxon>Tropilaelaps</taxon>
    </lineage>
</organism>
<evidence type="ECO:0000313" key="3">
    <source>
        <dbReference type="EMBL" id="OQR79971.1"/>
    </source>
</evidence>
<dbReference type="Proteomes" id="UP000192247">
    <property type="component" value="Unassembled WGS sequence"/>
</dbReference>
<evidence type="ECO:0000256" key="1">
    <source>
        <dbReference type="SAM" id="MobiDB-lite"/>
    </source>
</evidence>
<protein>
    <submittedName>
        <fullName evidence="3">Uncharacterized protein</fullName>
    </submittedName>
</protein>
<dbReference type="EMBL" id="MNPL01000499">
    <property type="protein sequence ID" value="OQR79971.1"/>
    <property type="molecule type" value="Genomic_DNA"/>
</dbReference>
<keyword evidence="2" id="KW-1133">Transmembrane helix</keyword>
<feature type="region of interest" description="Disordered" evidence="1">
    <location>
        <begin position="57"/>
        <end position="84"/>
    </location>
</feature>